<reference evidence="2" key="1">
    <citation type="submission" date="2024-08" db="EMBL/GenBank/DDBJ databases">
        <authorList>
            <person name="Chaddad Z."/>
            <person name="Lamrabet M."/>
            <person name="Bouhnik O."/>
            <person name="Alami S."/>
            <person name="Wipf D."/>
            <person name="Courty P.E."/>
            <person name="Missbah El Idrissi M."/>
        </authorList>
    </citation>
    <scope>NUCLEOTIDE SEQUENCE</scope>
    <source>
        <strain evidence="2">LLZ17</strain>
    </source>
</reference>
<gene>
    <name evidence="2" type="ORF">AB8Z38_34480</name>
</gene>
<dbReference type="EMBL" id="CP165734">
    <property type="protein sequence ID" value="XDV57572.1"/>
    <property type="molecule type" value="Genomic_DNA"/>
</dbReference>
<accession>A0AB39XIJ7</accession>
<sequence>MDALVTETKAHTEALNGEAGRPRAQPREAVEWIGLNPLDYGGSERDEIRKRVENFRKHQERFSREREEYASSILRILRTISPVAK</sequence>
<evidence type="ECO:0008006" key="3">
    <source>
        <dbReference type="Google" id="ProtNLM"/>
    </source>
</evidence>
<protein>
    <recommendedName>
        <fullName evidence="3">Transposase</fullName>
    </recommendedName>
</protein>
<proteinExistence type="predicted"/>
<organism evidence="2">
    <name type="scientific">Bradyrhizobium sp. LLZ17</name>
    <dbReference type="NCBI Taxonomy" id="3239388"/>
    <lineage>
        <taxon>Bacteria</taxon>
        <taxon>Pseudomonadati</taxon>
        <taxon>Pseudomonadota</taxon>
        <taxon>Alphaproteobacteria</taxon>
        <taxon>Hyphomicrobiales</taxon>
        <taxon>Nitrobacteraceae</taxon>
        <taxon>Bradyrhizobium</taxon>
    </lineage>
</organism>
<dbReference type="AlphaFoldDB" id="A0AB39XIJ7"/>
<evidence type="ECO:0000313" key="2">
    <source>
        <dbReference type="EMBL" id="XDV57572.1"/>
    </source>
</evidence>
<evidence type="ECO:0000256" key="1">
    <source>
        <dbReference type="SAM" id="MobiDB-lite"/>
    </source>
</evidence>
<dbReference type="RefSeq" id="WP_369721994.1">
    <property type="nucleotide sequence ID" value="NZ_CP165734.1"/>
</dbReference>
<feature type="region of interest" description="Disordered" evidence="1">
    <location>
        <begin position="1"/>
        <end position="25"/>
    </location>
</feature>
<name>A0AB39XIJ7_9BRAD</name>